<dbReference type="OrthoDB" id="1580043at2759"/>
<dbReference type="InterPro" id="IPR016697">
    <property type="entry name" value="Aquaporin_11/12"/>
</dbReference>
<dbReference type="STRING" id="51028.A0A0N4UXR1"/>
<feature type="transmembrane region" description="Helical" evidence="5">
    <location>
        <begin position="179"/>
        <end position="198"/>
    </location>
</feature>
<evidence type="ECO:0000256" key="5">
    <source>
        <dbReference type="SAM" id="Phobius"/>
    </source>
</evidence>
<proteinExistence type="predicted"/>
<reference evidence="6 7" key="2">
    <citation type="submission" date="2018-10" db="EMBL/GenBank/DDBJ databases">
        <authorList>
            <consortium name="Pathogen Informatics"/>
        </authorList>
    </citation>
    <scope>NUCLEOTIDE SEQUENCE [LARGE SCALE GENOMIC DNA]</scope>
</reference>
<feature type="transmembrane region" description="Helical" evidence="5">
    <location>
        <begin position="6"/>
        <end position="29"/>
    </location>
</feature>
<feature type="transmembrane region" description="Helical" evidence="5">
    <location>
        <begin position="149"/>
        <end position="167"/>
    </location>
</feature>
<protein>
    <submittedName>
        <fullName evidence="8">Aquaporin</fullName>
    </submittedName>
</protein>
<dbReference type="PANTHER" id="PTHR21191:SF15">
    <property type="entry name" value="AQUAPORIN"/>
    <property type="match status" value="1"/>
</dbReference>
<evidence type="ECO:0000256" key="1">
    <source>
        <dbReference type="ARBA" id="ARBA00004141"/>
    </source>
</evidence>
<evidence type="ECO:0000256" key="3">
    <source>
        <dbReference type="ARBA" id="ARBA00022989"/>
    </source>
</evidence>
<accession>A0A0N4UXR1</accession>
<gene>
    <name evidence="6" type="ORF">EVEC_LOCUS2042</name>
</gene>
<dbReference type="GO" id="GO:0015267">
    <property type="term" value="F:channel activity"/>
    <property type="evidence" value="ECO:0007669"/>
    <property type="project" value="TreeGrafter"/>
</dbReference>
<dbReference type="EMBL" id="UXUI01007308">
    <property type="protein sequence ID" value="VDD86899.1"/>
    <property type="molecule type" value="Genomic_DNA"/>
</dbReference>
<comment type="subcellular location">
    <subcellularLocation>
        <location evidence="1">Membrane</location>
        <topology evidence="1">Multi-pass membrane protein</topology>
    </subcellularLocation>
</comment>
<keyword evidence="3 5" id="KW-1133">Transmembrane helix</keyword>
<dbReference type="AlphaFoldDB" id="A0A0N4UXR1"/>
<evidence type="ECO:0000256" key="4">
    <source>
        <dbReference type="ARBA" id="ARBA00023136"/>
    </source>
</evidence>
<feature type="transmembrane region" description="Helical" evidence="5">
    <location>
        <begin position="106"/>
        <end position="128"/>
    </location>
</feature>
<dbReference type="InterPro" id="IPR023271">
    <property type="entry name" value="Aquaporin-like"/>
</dbReference>
<name>A0A0N4UXR1_ENTVE</name>
<organism evidence="8">
    <name type="scientific">Enterobius vermicularis</name>
    <name type="common">Human pinworm</name>
    <dbReference type="NCBI Taxonomy" id="51028"/>
    <lineage>
        <taxon>Eukaryota</taxon>
        <taxon>Metazoa</taxon>
        <taxon>Ecdysozoa</taxon>
        <taxon>Nematoda</taxon>
        <taxon>Chromadorea</taxon>
        <taxon>Rhabditida</taxon>
        <taxon>Spirurina</taxon>
        <taxon>Oxyuridomorpha</taxon>
        <taxon>Oxyuroidea</taxon>
        <taxon>Oxyuridae</taxon>
        <taxon>Enterobius</taxon>
    </lineage>
</organism>
<dbReference type="Proteomes" id="UP000274131">
    <property type="component" value="Unassembled WGS sequence"/>
</dbReference>
<dbReference type="InterPro" id="IPR051883">
    <property type="entry name" value="AQP11/12_channel"/>
</dbReference>
<dbReference type="WBParaSite" id="EVEC_0000233401-mRNA-1">
    <property type="protein sequence ID" value="EVEC_0000233401-mRNA-1"/>
    <property type="gene ID" value="EVEC_0000233401"/>
</dbReference>
<dbReference type="SUPFAM" id="SSF81338">
    <property type="entry name" value="Aquaporin-like"/>
    <property type="match status" value="1"/>
</dbReference>
<evidence type="ECO:0000256" key="2">
    <source>
        <dbReference type="ARBA" id="ARBA00022692"/>
    </source>
</evidence>
<sequence>MRLWIASLLFYTFVFMVCEIMRFIVERIFIRRQYNKVRRFLLEYIGTLQTCAPMFDVNVILETYGLFGVFLEISILEMANTIFIRDAIAHPCPLVTNKKPNRMQRAFTFFIAELAAGFSAYFMARTFWKLGIHQKHLELLHLDRCDADLTVAILIGCLIEGVATFSSKAVEYYTEYQNMVAPMFLNCCFSGFLTALGIKYTGLYANPIVAWSCTFNCEGLTHLGHLTVYWLSPIIGWHFADVVFGNADCDLEDETDTKTD</sequence>
<dbReference type="PIRSF" id="PIRSF017529">
    <property type="entry name" value="Aquaporin_11/12"/>
    <property type="match status" value="1"/>
</dbReference>
<keyword evidence="7" id="KW-1185">Reference proteome</keyword>
<evidence type="ECO:0000313" key="7">
    <source>
        <dbReference type="Proteomes" id="UP000274131"/>
    </source>
</evidence>
<reference evidence="8" key="1">
    <citation type="submission" date="2017-02" db="UniProtKB">
        <authorList>
            <consortium name="WormBaseParasite"/>
        </authorList>
    </citation>
    <scope>IDENTIFICATION</scope>
</reference>
<evidence type="ECO:0000313" key="8">
    <source>
        <dbReference type="WBParaSite" id="EVEC_0000233401-mRNA-1"/>
    </source>
</evidence>
<dbReference type="GO" id="GO:0005737">
    <property type="term" value="C:cytoplasm"/>
    <property type="evidence" value="ECO:0007669"/>
    <property type="project" value="TreeGrafter"/>
</dbReference>
<dbReference type="PANTHER" id="PTHR21191">
    <property type="entry name" value="AQUAPORIN"/>
    <property type="match status" value="1"/>
</dbReference>
<dbReference type="GO" id="GO:0016020">
    <property type="term" value="C:membrane"/>
    <property type="evidence" value="ECO:0007669"/>
    <property type="project" value="UniProtKB-SubCell"/>
</dbReference>
<keyword evidence="2 5" id="KW-0812">Transmembrane</keyword>
<evidence type="ECO:0000313" key="6">
    <source>
        <dbReference type="EMBL" id="VDD86899.1"/>
    </source>
</evidence>
<keyword evidence="4 5" id="KW-0472">Membrane</keyword>